<dbReference type="GO" id="GO:0006508">
    <property type="term" value="P:proteolysis"/>
    <property type="evidence" value="ECO:0007669"/>
    <property type="project" value="UniProtKB-KW"/>
</dbReference>
<keyword evidence="2" id="KW-0479">Metal-binding</keyword>
<gene>
    <name evidence="7" type="ORF">HycuGV_00037</name>
</gene>
<dbReference type="PANTHER" id="PTHR10201">
    <property type="entry name" value="MATRIX METALLOPROTEINASE"/>
    <property type="match status" value="1"/>
</dbReference>
<dbReference type="PRINTS" id="PR00138">
    <property type="entry name" value="MATRIXIN"/>
</dbReference>
<keyword evidence="4" id="KW-0862">Zinc</keyword>
<feature type="domain" description="Peptidase metallopeptidase" evidence="6">
    <location>
        <begin position="41"/>
        <end position="207"/>
    </location>
</feature>
<evidence type="ECO:0000256" key="2">
    <source>
        <dbReference type="ARBA" id="ARBA00022723"/>
    </source>
</evidence>
<keyword evidence="3" id="KW-0378">Hydrolase</keyword>
<dbReference type="InterPro" id="IPR021190">
    <property type="entry name" value="Pept_M10A"/>
</dbReference>
<evidence type="ECO:0000256" key="5">
    <source>
        <dbReference type="ARBA" id="ARBA00023049"/>
    </source>
</evidence>
<proteinExistence type="predicted"/>
<dbReference type="InterPro" id="IPR033739">
    <property type="entry name" value="M10A_MMP"/>
</dbReference>
<dbReference type="GO" id="GO:0030198">
    <property type="term" value="P:extracellular matrix organization"/>
    <property type="evidence" value="ECO:0007669"/>
    <property type="project" value="TreeGrafter"/>
</dbReference>
<evidence type="ECO:0000256" key="1">
    <source>
        <dbReference type="ARBA" id="ARBA00022670"/>
    </source>
</evidence>
<dbReference type="Gene3D" id="3.40.390.10">
    <property type="entry name" value="Collagenase (Catalytic Domain)"/>
    <property type="match status" value="1"/>
</dbReference>
<keyword evidence="1" id="KW-0645">Protease</keyword>
<dbReference type="GO" id="GO:0008270">
    <property type="term" value="F:zinc ion binding"/>
    <property type="evidence" value="ECO:0007669"/>
    <property type="project" value="InterPro"/>
</dbReference>
<dbReference type="SUPFAM" id="SSF55486">
    <property type="entry name" value="Metalloproteases ('zincins'), catalytic domain"/>
    <property type="match status" value="1"/>
</dbReference>
<evidence type="ECO:0000313" key="8">
    <source>
        <dbReference type="Proteomes" id="UP000831479"/>
    </source>
</evidence>
<accession>A0AAE6D0K9</accession>
<organism evidence="7 8">
    <name type="scientific">Hyphantria cunea granulovirus</name>
    <dbReference type="NCBI Taxonomy" id="307448"/>
    <lineage>
        <taxon>Viruses</taxon>
        <taxon>Viruses incertae sedis</taxon>
        <taxon>Naldaviricetes</taxon>
        <taxon>Lefavirales</taxon>
        <taxon>Baculoviridae</taxon>
        <taxon>Betabaculovirus</taxon>
        <taxon>Betabaculovirus hycuneae</taxon>
    </lineage>
</organism>
<name>A0AAE6D0K9_9BBAC</name>
<dbReference type="PANTHER" id="PTHR10201:SF323">
    <property type="entry name" value="MATRIX METALLOPROTEINASE-21"/>
    <property type="match status" value="1"/>
</dbReference>
<keyword evidence="8" id="KW-1185">Reference proteome</keyword>
<evidence type="ECO:0000313" key="7">
    <source>
        <dbReference type="EMBL" id="QBQ01590.1"/>
    </source>
</evidence>
<sequence>MIYNKETNKFEDTDAISAKGMYKVRKLLYTTARIKRYHINQKIHWNSPYLTWSFFSNLLPANLTRNQVVLELSDAFALWERTTSWKTNRTILRFTQIEDNDESANIKIRFQRNNHNDSYPFDGPGGILAHAFFPTKGELHLDVDEPWMVNETQPDGVYLFSVVAHEIGHVLGLQHSSVKEALMYPWYQSVDVLAADDVNGLEQLYVSNPRRRLAPMPTNNLFSPLPAPKTCLSPRSIVKLQERLVLFWPNGLKVPRLWREMCDVSAVAQINQSVFFVHKKIWYEYKQGRLVNVGLVKGGVSDIDLLFQEKNGQVFATKANYVYKVRLTRTTFTIDKRSAQKLKFKFRGVGTKLSYFTPTFQDDVFWAGHNNFIWEMTVVHEGDDMGLVYETVNAARYYNSKC</sequence>
<dbReference type="GO" id="GO:0031012">
    <property type="term" value="C:extracellular matrix"/>
    <property type="evidence" value="ECO:0007669"/>
    <property type="project" value="InterPro"/>
</dbReference>
<dbReference type="InterPro" id="IPR036375">
    <property type="entry name" value="Hemopexin-like_dom_sf"/>
</dbReference>
<dbReference type="Proteomes" id="UP000831479">
    <property type="component" value="Segment"/>
</dbReference>
<keyword evidence="5" id="KW-0482">Metalloprotease</keyword>
<evidence type="ECO:0000256" key="3">
    <source>
        <dbReference type="ARBA" id="ARBA00022801"/>
    </source>
</evidence>
<dbReference type="GO" id="GO:0030574">
    <property type="term" value="P:collagen catabolic process"/>
    <property type="evidence" value="ECO:0007669"/>
    <property type="project" value="TreeGrafter"/>
</dbReference>
<dbReference type="InterPro" id="IPR006026">
    <property type="entry name" value="Peptidase_Metallo"/>
</dbReference>
<evidence type="ECO:0000256" key="4">
    <source>
        <dbReference type="ARBA" id="ARBA00022833"/>
    </source>
</evidence>
<evidence type="ECO:0000259" key="6">
    <source>
        <dbReference type="SMART" id="SM00235"/>
    </source>
</evidence>
<dbReference type="SUPFAM" id="SSF50923">
    <property type="entry name" value="Hemopexin-like domain"/>
    <property type="match status" value="1"/>
</dbReference>
<dbReference type="InterPro" id="IPR001818">
    <property type="entry name" value="Pept_M10_metallopeptidase"/>
</dbReference>
<dbReference type="SMART" id="SM00235">
    <property type="entry name" value="ZnMc"/>
    <property type="match status" value="1"/>
</dbReference>
<dbReference type="Pfam" id="PF00413">
    <property type="entry name" value="Peptidase_M10"/>
    <property type="match status" value="1"/>
</dbReference>
<dbReference type="EMBL" id="MH923363">
    <property type="protein sequence ID" value="QBQ01590.1"/>
    <property type="molecule type" value="Genomic_DNA"/>
</dbReference>
<protein>
    <submittedName>
        <fullName evidence="7">Mp-nase</fullName>
    </submittedName>
</protein>
<dbReference type="CDD" id="cd04278">
    <property type="entry name" value="ZnMc_MMP"/>
    <property type="match status" value="1"/>
</dbReference>
<dbReference type="GO" id="GO:0004222">
    <property type="term" value="F:metalloendopeptidase activity"/>
    <property type="evidence" value="ECO:0007669"/>
    <property type="project" value="InterPro"/>
</dbReference>
<reference evidence="7" key="1">
    <citation type="journal article" date="2019" name="Genomics">
        <title>Genome sequence analysis and organization of the Hyphantria cunea granulovirus (HycuGV-Hc1) from Turkey.</title>
        <authorList>
            <person name="Gencer D."/>
            <person name="Bayramoglu Z."/>
            <person name="Nalcacioglu R."/>
            <person name="Demirbag Z."/>
            <person name="Demir I."/>
        </authorList>
    </citation>
    <scope>NUCLEOTIDE SEQUENCE</scope>
    <source>
        <strain evidence="7">Hc1</strain>
    </source>
</reference>
<dbReference type="InterPro" id="IPR024079">
    <property type="entry name" value="MetalloPept_cat_dom_sf"/>
</dbReference>